<dbReference type="Proteomes" id="UP001519349">
    <property type="component" value="Unassembled WGS sequence"/>
</dbReference>
<accession>A0ABS5AUT5</accession>
<evidence type="ECO:0000313" key="2">
    <source>
        <dbReference type="Proteomes" id="UP001519349"/>
    </source>
</evidence>
<evidence type="ECO:0000313" key="1">
    <source>
        <dbReference type="EMBL" id="MBP2620333.1"/>
    </source>
</evidence>
<keyword evidence="2" id="KW-1185">Reference proteome</keyword>
<organism evidence="1 2">
    <name type="scientific">Streptococcus panodentis</name>
    <dbReference type="NCBI Taxonomy" id="1581472"/>
    <lineage>
        <taxon>Bacteria</taxon>
        <taxon>Bacillati</taxon>
        <taxon>Bacillota</taxon>
        <taxon>Bacilli</taxon>
        <taxon>Lactobacillales</taxon>
        <taxon>Streptococcaceae</taxon>
        <taxon>Streptococcus</taxon>
    </lineage>
</organism>
<dbReference type="EMBL" id="QFAY01000004">
    <property type="protein sequence ID" value="MBP2620333.1"/>
    <property type="molecule type" value="Genomic_DNA"/>
</dbReference>
<dbReference type="RefSeq" id="WP_209550845.1">
    <property type="nucleotide sequence ID" value="NZ_QFAY01000004.1"/>
</dbReference>
<reference evidence="1 2" key="1">
    <citation type="submission" date="2018-05" db="EMBL/GenBank/DDBJ databases">
        <title>Draft genome sequence of Streptococcus panodentis CCUG 70867T.</title>
        <authorList>
            <person name="Salva-Serra F."/>
            <person name="Mendez V."/>
            <person name="Jaen-Luchoro D."/>
            <person name="Gonzales-Siles L."/>
            <person name="Karlsson R."/>
            <person name="Engstrom-Jakobsson H."/>
            <person name="Busquets A."/>
            <person name="Gomila M."/>
            <person name="Pineiro-Iglesias B."/>
            <person name="Bennasar-Figueras A."/>
            <person name="Seeger M."/>
            <person name="Moore E."/>
        </authorList>
    </citation>
    <scope>NUCLEOTIDE SEQUENCE [LARGE SCALE GENOMIC DNA]</scope>
    <source>
        <strain evidence="1 2">CCUG 70867</strain>
    </source>
</reference>
<protein>
    <submittedName>
        <fullName evidence="1">Asparagine synthase</fullName>
    </submittedName>
</protein>
<sequence>MIIYRIQQDRTKKENPYSVWSGDDLIEDHLSYGEALYWTFRELSGFVQLGYLNQEQADSMRGDIEAYNAFIFQLIAVPH</sequence>
<comment type="caution">
    <text evidence="1">The sequence shown here is derived from an EMBL/GenBank/DDBJ whole genome shotgun (WGS) entry which is preliminary data.</text>
</comment>
<gene>
    <name evidence="1" type="ORF">DHL47_03090</name>
</gene>
<name>A0ABS5AUT5_9STRE</name>
<proteinExistence type="predicted"/>